<keyword evidence="6" id="KW-1185">Reference proteome</keyword>
<evidence type="ECO:0000259" key="2">
    <source>
        <dbReference type="PROSITE" id="PS50112"/>
    </source>
</evidence>
<keyword evidence="1" id="KW-0812">Transmembrane</keyword>
<feature type="transmembrane region" description="Helical" evidence="1">
    <location>
        <begin position="6"/>
        <end position="26"/>
    </location>
</feature>
<dbReference type="CDD" id="cd01948">
    <property type="entry name" value="EAL"/>
    <property type="match status" value="1"/>
</dbReference>
<dbReference type="Gene3D" id="3.30.450.20">
    <property type="entry name" value="PAS domain"/>
    <property type="match status" value="1"/>
</dbReference>
<feature type="domain" description="GGDEF" evidence="4">
    <location>
        <begin position="492"/>
        <end position="629"/>
    </location>
</feature>
<evidence type="ECO:0000256" key="1">
    <source>
        <dbReference type="SAM" id="Phobius"/>
    </source>
</evidence>
<evidence type="ECO:0000313" key="5">
    <source>
        <dbReference type="EMBL" id="MBK3331602.1"/>
    </source>
</evidence>
<dbReference type="InterPro" id="IPR035919">
    <property type="entry name" value="EAL_sf"/>
</dbReference>
<dbReference type="SUPFAM" id="SSF55785">
    <property type="entry name" value="PYP-like sensor domain (PAS domain)"/>
    <property type="match status" value="1"/>
</dbReference>
<dbReference type="InterPro" id="IPR007892">
    <property type="entry name" value="CHASE4"/>
</dbReference>
<organism evidence="5 6">
    <name type="scientific">Persephonella atlantica</name>
    <dbReference type="NCBI Taxonomy" id="2699429"/>
    <lineage>
        <taxon>Bacteria</taxon>
        <taxon>Pseudomonadati</taxon>
        <taxon>Aquificota</taxon>
        <taxon>Aquificia</taxon>
        <taxon>Aquificales</taxon>
        <taxon>Hydrogenothermaceae</taxon>
        <taxon>Persephonella</taxon>
    </lineage>
</organism>
<dbReference type="Pfam" id="PF00990">
    <property type="entry name" value="GGDEF"/>
    <property type="match status" value="1"/>
</dbReference>
<accession>A0ABS1GFP9</accession>
<reference evidence="5 6" key="1">
    <citation type="journal article" date="2021" name="Syst. Appl. Microbiol.">
        <title>Persephonella atlantica sp. nov.: How to adapt to physico-chemical gradients in high temperature hydrothermal habitats.</title>
        <authorList>
            <person name="Francois D.X."/>
            <person name="Godfroy A."/>
            <person name="Mathien C."/>
            <person name="Aube J."/>
            <person name="Cathalot C."/>
            <person name="Lesongeur F."/>
            <person name="L'Haridon S."/>
            <person name="Philippon X."/>
            <person name="Roussel E.G."/>
        </authorList>
    </citation>
    <scope>NUCLEOTIDE SEQUENCE [LARGE SCALE GENOMIC DNA]</scope>
    <source>
        <strain evidence="5 6">MO1340</strain>
    </source>
</reference>
<dbReference type="SUPFAM" id="SSF141868">
    <property type="entry name" value="EAL domain-like"/>
    <property type="match status" value="1"/>
</dbReference>
<evidence type="ECO:0000259" key="4">
    <source>
        <dbReference type="PROSITE" id="PS50887"/>
    </source>
</evidence>
<dbReference type="NCBIfam" id="TIGR00254">
    <property type="entry name" value="GGDEF"/>
    <property type="match status" value="1"/>
</dbReference>
<feature type="transmembrane region" description="Helical" evidence="1">
    <location>
        <begin position="251"/>
        <end position="274"/>
    </location>
</feature>
<dbReference type="InterPro" id="IPR000014">
    <property type="entry name" value="PAS"/>
</dbReference>
<dbReference type="CDD" id="cd01949">
    <property type="entry name" value="GGDEF"/>
    <property type="match status" value="1"/>
</dbReference>
<dbReference type="SUPFAM" id="SSF55073">
    <property type="entry name" value="Nucleotide cyclase"/>
    <property type="match status" value="1"/>
</dbReference>
<evidence type="ECO:0000313" key="6">
    <source>
        <dbReference type="Proteomes" id="UP000772812"/>
    </source>
</evidence>
<dbReference type="InterPro" id="IPR035965">
    <property type="entry name" value="PAS-like_dom_sf"/>
</dbReference>
<dbReference type="InterPro" id="IPR052155">
    <property type="entry name" value="Biofilm_reg_signaling"/>
</dbReference>
<sequence>MSIRRKIALLIFLVFFSGFGVSYVLYRIFITEHLKKLDLIFIDREFDTFFKSIENNISFVDSIAKNEAYWDDLYNFTLNPNEKFVKSNFDSANETLYDLKINFYLVLNRLLNTALYRCNLDLNSCSHLIEAVKKYIKGEQSGLIKIGDNIIAVSSKYILPTEKKSKPAGLLIIGKLINMNELADFMRTAPQEISRDSPLKKIRHGIFSVSIYETDGDYFGYRVYGRDISGKKLLLHSGIIDKTVSEKGKKFFLILNLILLFIFLSVMLVLYYGIDRLVTVPIHNLVRSIKNISINKDLSEDFNVDYGSKEINIISKEISKLLRTIKGLLGDIEEKNKLFKAIAENTPIGIYIFSEKFEYVNPAVEKITGYSKEEIIGKNISFLLTEADKEMRKKIIEAVRRRLKGEVFRNEFQIKIKTKNGETKDILVIANTVFLSDKPYGLGIAVDITQTKRLERELLEQAERDSLTGLYNRLGLTKKIEEFLDIFSRENKKFFLLFIDLNKFKNINDSFGHQIGDTVLKTIGKRLKENFRKIDVIARFGGDEFGILITTYSKFDDISQILTKIIRLIEEPVHINELSFIVTASIGISVFPDDGTDANTLLKRADIAMYRAKEKSRKENKSSFIFFSEEFERKIKEKIEIERELREVLKNKKEEFTVLYQPIYNLKTMKISKLEALVRWSSSKFGEIPPSRFINISEETGLIKEISNIVLDRVCNQILLWKRKGLDIKVSINISPIEFMDRDFVDRLLSKLRPSCLEKNISIEITENVLIENVLESREKIKKLKEQGIDILLDDFGKGYSSLTYLKKFPISMLKIDREFIKDLPKDKEDVEIVKTIVKLSEILQIETVAEGIESREQLEILKNIGCTYGQGFFLGKPLYPSEIERIFPSNIH</sequence>
<dbReference type="PROSITE" id="PS50883">
    <property type="entry name" value="EAL"/>
    <property type="match status" value="1"/>
</dbReference>
<dbReference type="Pfam" id="PF13426">
    <property type="entry name" value="PAS_9"/>
    <property type="match status" value="1"/>
</dbReference>
<dbReference type="InterPro" id="IPR029787">
    <property type="entry name" value="Nucleotide_cyclase"/>
</dbReference>
<dbReference type="EMBL" id="JAACYA010000001">
    <property type="protein sequence ID" value="MBK3331602.1"/>
    <property type="molecule type" value="Genomic_DNA"/>
</dbReference>
<dbReference type="Proteomes" id="UP000772812">
    <property type="component" value="Unassembled WGS sequence"/>
</dbReference>
<dbReference type="NCBIfam" id="TIGR00229">
    <property type="entry name" value="sensory_box"/>
    <property type="match status" value="1"/>
</dbReference>
<dbReference type="PANTHER" id="PTHR44757">
    <property type="entry name" value="DIGUANYLATE CYCLASE DGCP"/>
    <property type="match status" value="1"/>
</dbReference>
<gene>
    <name evidence="5" type="ORF">GWK41_00815</name>
</gene>
<dbReference type="SMART" id="SM00267">
    <property type="entry name" value="GGDEF"/>
    <property type="match status" value="1"/>
</dbReference>
<feature type="domain" description="PAS" evidence="2">
    <location>
        <begin position="359"/>
        <end position="406"/>
    </location>
</feature>
<evidence type="ECO:0000259" key="3">
    <source>
        <dbReference type="PROSITE" id="PS50883"/>
    </source>
</evidence>
<dbReference type="CDD" id="cd00130">
    <property type="entry name" value="PAS"/>
    <property type="match status" value="1"/>
</dbReference>
<dbReference type="Gene3D" id="6.10.340.10">
    <property type="match status" value="1"/>
</dbReference>
<dbReference type="PROSITE" id="PS50887">
    <property type="entry name" value="GGDEF"/>
    <property type="match status" value="1"/>
</dbReference>
<dbReference type="PANTHER" id="PTHR44757:SF2">
    <property type="entry name" value="BIOFILM ARCHITECTURE MAINTENANCE PROTEIN MBAA"/>
    <property type="match status" value="1"/>
</dbReference>
<keyword evidence="1" id="KW-1133">Transmembrane helix</keyword>
<dbReference type="SMART" id="SM00091">
    <property type="entry name" value="PAS"/>
    <property type="match status" value="1"/>
</dbReference>
<keyword evidence="1" id="KW-0472">Membrane</keyword>
<dbReference type="Gene3D" id="3.20.20.450">
    <property type="entry name" value="EAL domain"/>
    <property type="match status" value="1"/>
</dbReference>
<dbReference type="PROSITE" id="PS50112">
    <property type="entry name" value="PAS"/>
    <property type="match status" value="1"/>
</dbReference>
<name>A0ABS1GFP9_9AQUI</name>
<dbReference type="RefSeq" id="WP_200673019.1">
    <property type="nucleotide sequence ID" value="NZ_JAACYA010000001.1"/>
</dbReference>
<dbReference type="InterPro" id="IPR043128">
    <property type="entry name" value="Rev_trsase/Diguanyl_cyclase"/>
</dbReference>
<protein>
    <submittedName>
        <fullName evidence="5">EAL domain-containing protein</fullName>
    </submittedName>
</protein>
<dbReference type="InterPro" id="IPR000160">
    <property type="entry name" value="GGDEF_dom"/>
</dbReference>
<dbReference type="Gene3D" id="3.30.70.270">
    <property type="match status" value="1"/>
</dbReference>
<dbReference type="Pfam" id="PF05228">
    <property type="entry name" value="CHASE4"/>
    <property type="match status" value="1"/>
</dbReference>
<dbReference type="InterPro" id="IPR001633">
    <property type="entry name" value="EAL_dom"/>
</dbReference>
<proteinExistence type="predicted"/>
<comment type="caution">
    <text evidence="5">The sequence shown here is derived from an EMBL/GenBank/DDBJ whole genome shotgun (WGS) entry which is preliminary data.</text>
</comment>
<dbReference type="SMART" id="SM00052">
    <property type="entry name" value="EAL"/>
    <property type="match status" value="1"/>
</dbReference>
<feature type="domain" description="EAL" evidence="3">
    <location>
        <begin position="638"/>
        <end position="892"/>
    </location>
</feature>
<dbReference type="Pfam" id="PF00563">
    <property type="entry name" value="EAL"/>
    <property type="match status" value="1"/>
</dbReference>